<keyword evidence="2" id="KW-1185">Reference proteome</keyword>
<organism evidence="1 2">
    <name type="scientific">Paenibacillus tianjinensis</name>
    <dbReference type="NCBI Taxonomy" id="2810347"/>
    <lineage>
        <taxon>Bacteria</taxon>
        <taxon>Bacillati</taxon>
        <taxon>Bacillota</taxon>
        <taxon>Bacilli</taxon>
        <taxon>Bacillales</taxon>
        <taxon>Paenibacillaceae</taxon>
        <taxon>Paenibacillus</taxon>
    </lineage>
</organism>
<gene>
    <name evidence="1" type="ORF">JRJ22_15305</name>
</gene>
<protein>
    <submittedName>
        <fullName evidence="1">Uncharacterized protein</fullName>
    </submittedName>
</protein>
<evidence type="ECO:0000313" key="2">
    <source>
        <dbReference type="Proteomes" id="UP000663452"/>
    </source>
</evidence>
<reference evidence="1 2" key="1">
    <citation type="submission" date="2021-02" db="EMBL/GenBank/DDBJ databases">
        <title>Paenibacillus tianjinensis sp. nov.</title>
        <authorList>
            <person name="Liu H."/>
        </authorList>
    </citation>
    <scope>NUCLEOTIDE SEQUENCE [LARGE SCALE GENOMIC DNA]</scope>
    <source>
        <strain evidence="1 2">TB2019</strain>
    </source>
</reference>
<evidence type="ECO:0000313" key="1">
    <source>
        <dbReference type="EMBL" id="QSF42681.1"/>
    </source>
</evidence>
<proteinExistence type="predicted"/>
<accession>A0ABX7L539</accession>
<dbReference type="RefSeq" id="WP_206100370.1">
    <property type="nucleotide sequence ID" value="NZ_CP070969.1"/>
</dbReference>
<sequence>MSTDIVFLKELQAELNSQDNDSQAAPRFWTVGDYRWVECNEGNAERYSVYLPNDGESYEINYFLTDVLDKEELSEEALEEFGEISCEDSAFEWIQEHYDDGASLHPEKKEHFIRENTMFLTKAEAKQHIKSNHYHYTDEAHTYAMTAWRAPKVERLLKILSEFDFDSLRGSAILPTE</sequence>
<name>A0ABX7L539_9BACL</name>
<dbReference type="EMBL" id="CP070969">
    <property type="protein sequence ID" value="QSF42681.1"/>
    <property type="molecule type" value="Genomic_DNA"/>
</dbReference>
<dbReference type="Proteomes" id="UP000663452">
    <property type="component" value="Chromosome"/>
</dbReference>